<comment type="caution">
    <text evidence="2">The sequence shown here is derived from an EMBL/GenBank/DDBJ whole genome shotgun (WGS) entry which is preliminary data.</text>
</comment>
<accession>A0ABS4EFY7</accession>
<evidence type="ECO:0008006" key="4">
    <source>
        <dbReference type="Google" id="ProtNLM"/>
    </source>
</evidence>
<dbReference type="RefSeq" id="WP_407692726.1">
    <property type="nucleotide sequence ID" value="NZ_JAGGJV010000001.1"/>
</dbReference>
<dbReference type="EMBL" id="JAGGJV010000001">
    <property type="protein sequence ID" value="MBP1856845.1"/>
    <property type="molecule type" value="Genomic_DNA"/>
</dbReference>
<protein>
    <recommendedName>
        <fullName evidence="4">Helix-turn-helix domain-containing protein</fullName>
    </recommendedName>
</protein>
<proteinExistence type="predicted"/>
<sequence length="249" mass="26781">MSIDLAQHRALSKTPWRWRKGLRQVDLPASALRVGLALTDEFLNASSGRCFPSLEAIAEACAMPLRSARNGIDALRKAGLIQSQKTKFNGSLTYFLALPAHLRSDQNQSVREDDEATKSGHTKGPKSDARSDQNWAHEVTNSGHLTSEDNLSIEPSNITPDELVPLQSGGGAFGSPSDDSPVGRIPPLVSAPPLAPDFVGIGQEPPINDEKAMQAWLRKNCVDRSQLSWALALLAQGTLTAEKARSLAA</sequence>
<feature type="region of interest" description="Disordered" evidence="1">
    <location>
        <begin position="105"/>
        <end position="189"/>
    </location>
</feature>
<dbReference type="Pfam" id="PF13730">
    <property type="entry name" value="HTH_36"/>
    <property type="match status" value="1"/>
</dbReference>
<feature type="compositionally biased region" description="Polar residues" evidence="1">
    <location>
        <begin position="139"/>
        <end position="159"/>
    </location>
</feature>
<dbReference type="Proteomes" id="UP000823786">
    <property type="component" value="Unassembled WGS sequence"/>
</dbReference>
<reference evidence="2 3" key="1">
    <citation type="submission" date="2021-03" db="EMBL/GenBank/DDBJ databases">
        <title>Genomic Encyclopedia of Type Strains, Phase IV (KMG-IV): sequencing the most valuable type-strain genomes for metagenomic binning, comparative biology and taxonomic classification.</title>
        <authorList>
            <person name="Goeker M."/>
        </authorList>
    </citation>
    <scope>NUCLEOTIDE SEQUENCE [LARGE SCALE GENOMIC DNA]</scope>
    <source>
        <strain evidence="2 3">DSM 26427</strain>
    </source>
</reference>
<keyword evidence="3" id="KW-1185">Reference proteome</keyword>
<gene>
    <name evidence="2" type="ORF">J2Z75_000325</name>
</gene>
<evidence type="ECO:0000313" key="2">
    <source>
        <dbReference type="EMBL" id="MBP1856845.1"/>
    </source>
</evidence>
<evidence type="ECO:0000313" key="3">
    <source>
        <dbReference type="Proteomes" id="UP000823786"/>
    </source>
</evidence>
<name>A0ABS4EFY7_9HYPH</name>
<evidence type="ECO:0000256" key="1">
    <source>
        <dbReference type="SAM" id="MobiDB-lite"/>
    </source>
</evidence>
<organism evidence="2 3">
    <name type="scientific">Rhizobium herbae</name>
    <dbReference type="NCBI Taxonomy" id="508661"/>
    <lineage>
        <taxon>Bacteria</taxon>
        <taxon>Pseudomonadati</taxon>
        <taxon>Pseudomonadota</taxon>
        <taxon>Alphaproteobacteria</taxon>
        <taxon>Hyphomicrobiales</taxon>
        <taxon>Rhizobiaceae</taxon>
        <taxon>Rhizobium/Agrobacterium group</taxon>
        <taxon>Rhizobium</taxon>
    </lineage>
</organism>